<reference evidence="2 3" key="1">
    <citation type="submission" date="2017-01" db="EMBL/GenBank/DDBJ databases">
        <title>Complete genome of Tateyamaria omphalii DOK1-4 isolated from seawater in Dokdo.</title>
        <authorList>
            <person name="Kim J.H."/>
            <person name="Chi W.-J."/>
        </authorList>
    </citation>
    <scope>NUCLEOTIDE SEQUENCE [LARGE SCALE GENOMIC DNA]</scope>
    <source>
        <strain evidence="2 3">DOK1-4</strain>
    </source>
</reference>
<organism evidence="2 3">
    <name type="scientific">Tateyamaria omphalii</name>
    <dbReference type="NCBI Taxonomy" id="299262"/>
    <lineage>
        <taxon>Bacteria</taxon>
        <taxon>Pseudomonadati</taxon>
        <taxon>Pseudomonadota</taxon>
        <taxon>Alphaproteobacteria</taxon>
        <taxon>Rhodobacterales</taxon>
        <taxon>Roseobacteraceae</taxon>
        <taxon>Tateyamaria</taxon>
    </lineage>
</organism>
<evidence type="ECO:0000313" key="3">
    <source>
        <dbReference type="Proteomes" id="UP000186336"/>
    </source>
</evidence>
<evidence type="ECO:0000313" key="2">
    <source>
        <dbReference type="EMBL" id="APX10986.1"/>
    </source>
</evidence>
<gene>
    <name evidence="2" type="ORF">BWR18_04235</name>
</gene>
<dbReference type="SUPFAM" id="SSF52540">
    <property type="entry name" value="P-loop containing nucleoside triphosphate hydrolases"/>
    <property type="match status" value="1"/>
</dbReference>
<dbReference type="AlphaFoldDB" id="A0A1P8MSD0"/>
<proteinExistence type="predicted"/>
<evidence type="ECO:0000256" key="1">
    <source>
        <dbReference type="SAM" id="MobiDB-lite"/>
    </source>
</evidence>
<dbReference type="KEGG" id="tom:BWR18_04235"/>
<keyword evidence="3" id="KW-1185">Reference proteome</keyword>
<dbReference type="STRING" id="299262.BWR18_04235"/>
<sequence>MKVILHIGAHRTGTTSFQAYIRQNADFMRSRRIGFWGPLRTRKGLLSGIQPSFASTPKSARRARGRVHLNLHKAERNGTKTLLVSDENMIGTMRRNMRKRSLYDDVGERMSRYSAAFDGRIDTVVISVRSLNHYWNSVAAYCVARGHTMLEPDQRLRIAFGPRTWRDAIADVACAVPGARIVVVPFERTAGRPDAMFQALTGLHGPRTAAETWLNRSPSVPQLRELLAERGDNPNLIRGASERWTPFDPAASAAMREAYLDDIHWLTAGAEGLATLTEDLGQRGAGQTLPHGPLTRGHGHDNQERRMADPRGG</sequence>
<protein>
    <recommendedName>
        <fullName evidence="4">Sulfotransferase domain-containing protein</fullName>
    </recommendedName>
</protein>
<feature type="region of interest" description="Disordered" evidence="1">
    <location>
        <begin position="283"/>
        <end position="313"/>
    </location>
</feature>
<dbReference type="EMBL" id="CP019312">
    <property type="protein sequence ID" value="APX10986.1"/>
    <property type="molecule type" value="Genomic_DNA"/>
</dbReference>
<evidence type="ECO:0008006" key="4">
    <source>
        <dbReference type="Google" id="ProtNLM"/>
    </source>
</evidence>
<name>A0A1P8MSD0_9RHOB</name>
<dbReference type="InterPro" id="IPR027417">
    <property type="entry name" value="P-loop_NTPase"/>
</dbReference>
<dbReference type="OrthoDB" id="8481769at2"/>
<feature type="compositionally biased region" description="Basic and acidic residues" evidence="1">
    <location>
        <begin position="298"/>
        <end position="313"/>
    </location>
</feature>
<dbReference type="RefSeq" id="WP_076626852.1">
    <property type="nucleotide sequence ID" value="NZ_CP019312.1"/>
</dbReference>
<accession>A0A1P8MSD0</accession>
<dbReference type="Proteomes" id="UP000186336">
    <property type="component" value="Chromosome"/>
</dbReference>